<organism evidence="2 3">
    <name type="scientific">Neolewinella agarilytica</name>
    <dbReference type="NCBI Taxonomy" id="478744"/>
    <lineage>
        <taxon>Bacteria</taxon>
        <taxon>Pseudomonadati</taxon>
        <taxon>Bacteroidota</taxon>
        <taxon>Saprospiria</taxon>
        <taxon>Saprospirales</taxon>
        <taxon>Lewinellaceae</taxon>
        <taxon>Neolewinella</taxon>
    </lineage>
</organism>
<dbReference type="RefSeq" id="WP_139211751.1">
    <property type="nucleotide sequence ID" value="NZ_FOFB01000003.1"/>
</dbReference>
<keyword evidence="3" id="KW-1185">Reference proteome</keyword>
<dbReference type="OrthoDB" id="1494610at2"/>
<dbReference type="EMBL" id="FOFB01000003">
    <property type="protein sequence ID" value="SEP87981.1"/>
    <property type="molecule type" value="Genomic_DNA"/>
</dbReference>
<feature type="chain" id="PRO_5011571306" description="Lipoprotein" evidence="1">
    <location>
        <begin position="22"/>
        <end position="182"/>
    </location>
</feature>
<gene>
    <name evidence="2" type="ORF">SAMN05444359_103118</name>
</gene>
<keyword evidence="1" id="KW-0732">Signal</keyword>
<accession>A0A1H9BGX4</accession>
<dbReference type="PROSITE" id="PS51257">
    <property type="entry name" value="PROKAR_LIPOPROTEIN"/>
    <property type="match status" value="1"/>
</dbReference>
<protein>
    <recommendedName>
        <fullName evidence="4">Lipoprotein</fullName>
    </recommendedName>
</protein>
<evidence type="ECO:0000313" key="3">
    <source>
        <dbReference type="Proteomes" id="UP000199021"/>
    </source>
</evidence>
<proteinExistence type="predicted"/>
<feature type="signal peptide" evidence="1">
    <location>
        <begin position="1"/>
        <end position="21"/>
    </location>
</feature>
<evidence type="ECO:0000313" key="2">
    <source>
        <dbReference type="EMBL" id="SEP87981.1"/>
    </source>
</evidence>
<reference evidence="3" key="1">
    <citation type="submission" date="2016-10" db="EMBL/GenBank/DDBJ databases">
        <authorList>
            <person name="Varghese N."/>
            <person name="Submissions S."/>
        </authorList>
    </citation>
    <scope>NUCLEOTIDE SEQUENCE [LARGE SCALE GENOMIC DNA]</scope>
    <source>
        <strain evidence="3">DSM 24740</strain>
    </source>
</reference>
<evidence type="ECO:0008006" key="4">
    <source>
        <dbReference type="Google" id="ProtNLM"/>
    </source>
</evidence>
<sequence>MRSSILLFLLSVLLLSTGCKQEGLGDRLFEITYPVSDFAVPAGRPNFQTLVISQDRLTTGFMEEMMRTSTASGDIDAVGGLRARVVSLNGEDFSEIERIELRACPVGQAGGCSQFDLLFSVDDLFRRRQQTVNLNPGLRNFKELFLGNEQLRVELVLSPGITTSRNIEARLEWAIQAVGNLD</sequence>
<dbReference type="AlphaFoldDB" id="A0A1H9BGX4"/>
<evidence type="ECO:0000256" key="1">
    <source>
        <dbReference type="SAM" id="SignalP"/>
    </source>
</evidence>
<dbReference type="InParanoid" id="A0A1H9BGX4"/>
<dbReference type="Proteomes" id="UP000199021">
    <property type="component" value="Unassembled WGS sequence"/>
</dbReference>
<name>A0A1H9BGX4_9BACT</name>